<gene>
    <name evidence="2" type="ORF">CLOSAC_32410</name>
</gene>
<comment type="caution">
    <text evidence="2">The sequence shown here is derived from an EMBL/GenBank/DDBJ whole genome shotgun (WGS) entry which is preliminary data.</text>
</comment>
<evidence type="ECO:0000313" key="2">
    <source>
        <dbReference type="EMBL" id="OOM10620.1"/>
    </source>
</evidence>
<dbReference type="STRING" id="169679.CSACC_23710"/>
<sequence length="335" mass="39928">MDELVLCEYCECEQKYKLNLVRKTSILEDEEISYMGNEAVCKNCGNEIFVSNVCSENLKSLYEEYRKKNNIIKVNQISDIIIRYCISEESLDLLLGWEEATISRYLDGDMPTDNHSDLLKKIYEYPRYYLTILQSNKDRIKIIDYYKSMKSVKIFLDNCIVEEKIDSVIKYCLERCEDITLNSLQKLLYYVQAAYYMFTDEFLFNEDCRAFIDGPAYKSVYERYERFGFYEVNEQLMNKKKLVLNDYEKNIVENVIKFYGCYSGKILKQMVQNESPWILSKPRNIDTNVCVNRDFKIIKKNVIGQYFKAIKQKYDMENLIDLDRYVKDSFSKVLM</sequence>
<organism evidence="2 3">
    <name type="scientific">Clostridium saccharobutylicum</name>
    <dbReference type="NCBI Taxonomy" id="169679"/>
    <lineage>
        <taxon>Bacteria</taxon>
        <taxon>Bacillati</taxon>
        <taxon>Bacillota</taxon>
        <taxon>Clostridia</taxon>
        <taxon>Eubacteriales</taxon>
        <taxon>Clostridiaceae</taxon>
        <taxon>Clostridium</taxon>
    </lineage>
</organism>
<feature type="domain" description="Antitoxin SocA-like Panacea" evidence="1">
    <location>
        <begin position="184"/>
        <end position="277"/>
    </location>
</feature>
<dbReference type="AlphaFoldDB" id="A0A1S8N2I3"/>
<evidence type="ECO:0000259" key="1">
    <source>
        <dbReference type="Pfam" id="PF13274"/>
    </source>
</evidence>
<dbReference type="RefSeq" id="WP_242949966.1">
    <property type="nucleotide sequence ID" value="NZ_LZYZ01000006.1"/>
</dbReference>
<dbReference type="Proteomes" id="UP000191154">
    <property type="component" value="Unassembled WGS sequence"/>
</dbReference>
<accession>A0A1S8N2I3</accession>
<dbReference type="InterPro" id="IPR025272">
    <property type="entry name" value="SocA_Panacea"/>
</dbReference>
<proteinExistence type="predicted"/>
<name>A0A1S8N2I3_CLOSA</name>
<protein>
    <recommendedName>
        <fullName evidence="1">Antitoxin SocA-like Panacea domain-containing protein</fullName>
    </recommendedName>
</protein>
<evidence type="ECO:0000313" key="3">
    <source>
        <dbReference type="Proteomes" id="UP000191154"/>
    </source>
</evidence>
<dbReference type="Pfam" id="PF13274">
    <property type="entry name" value="SocA_Panacea"/>
    <property type="match status" value="1"/>
</dbReference>
<dbReference type="EMBL" id="LZYZ01000006">
    <property type="protein sequence ID" value="OOM10620.1"/>
    <property type="molecule type" value="Genomic_DNA"/>
</dbReference>
<reference evidence="2 3" key="1">
    <citation type="submission" date="2016-05" db="EMBL/GenBank/DDBJ databases">
        <title>Microbial solvent formation.</title>
        <authorList>
            <person name="Poehlein A."/>
            <person name="Montoya Solano J.D."/>
            <person name="Flitsch S."/>
            <person name="Krabben P."/>
            <person name="Duerre P."/>
            <person name="Daniel R."/>
        </authorList>
    </citation>
    <scope>NUCLEOTIDE SEQUENCE [LARGE SCALE GENOMIC DNA]</scope>
    <source>
        <strain evidence="2 3">L1-8</strain>
    </source>
</reference>